<evidence type="ECO:0000256" key="4">
    <source>
        <dbReference type="ARBA" id="ARBA00022519"/>
    </source>
</evidence>
<dbReference type="Proteomes" id="UP001175604">
    <property type="component" value="Unassembled WGS sequence"/>
</dbReference>
<evidence type="ECO:0000256" key="2">
    <source>
        <dbReference type="ARBA" id="ARBA00022448"/>
    </source>
</evidence>
<comment type="similarity">
    <text evidence="8 9">Belongs to the TRAP transporter small permease family.</text>
</comment>
<dbReference type="InterPro" id="IPR055348">
    <property type="entry name" value="DctQ"/>
</dbReference>
<dbReference type="InterPro" id="IPR007387">
    <property type="entry name" value="TRAP_DctQ"/>
</dbReference>
<keyword evidence="5 9" id="KW-0812">Transmembrane</keyword>
<comment type="subunit">
    <text evidence="9">The complex comprises the extracytoplasmic solute receptor protein and the two transmembrane proteins.</text>
</comment>
<dbReference type="Pfam" id="PF04290">
    <property type="entry name" value="DctQ"/>
    <property type="match status" value="1"/>
</dbReference>
<comment type="subcellular location">
    <subcellularLocation>
        <location evidence="1 9">Cell inner membrane</location>
        <topology evidence="1 9">Multi-pass membrane protein</topology>
    </subcellularLocation>
</comment>
<dbReference type="PANTHER" id="PTHR35011">
    <property type="entry name" value="2,3-DIKETO-L-GULONATE TRAP TRANSPORTER SMALL PERMEASE PROTEIN YIAM"/>
    <property type="match status" value="1"/>
</dbReference>
<keyword evidence="4 9" id="KW-0997">Cell inner membrane</keyword>
<dbReference type="EMBL" id="JAUDJE010000018">
    <property type="protein sequence ID" value="MDM9561058.1"/>
    <property type="molecule type" value="Genomic_DNA"/>
</dbReference>
<feature type="transmembrane region" description="Helical" evidence="9">
    <location>
        <begin position="12"/>
        <end position="39"/>
    </location>
</feature>
<keyword evidence="7 9" id="KW-0472">Membrane</keyword>
<organism evidence="11 12">
    <name type="scientific">Bordetella petrii</name>
    <dbReference type="NCBI Taxonomy" id="94624"/>
    <lineage>
        <taxon>Bacteria</taxon>
        <taxon>Pseudomonadati</taxon>
        <taxon>Pseudomonadota</taxon>
        <taxon>Betaproteobacteria</taxon>
        <taxon>Burkholderiales</taxon>
        <taxon>Alcaligenaceae</taxon>
        <taxon>Bordetella</taxon>
    </lineage>
</organism>
<comment type="caution">
    <text evidence="11">The sequence shown here is derived from an EMBL/GenBank/DDBJ whole genome shotgun (WGS) entry which is preliminary data.</text>
</comment>
<proteinExistence type="inferred from homology"/>
<feature type="transmembrane region" description="Helical" evidence="9">
    <location>
        <begin position="91"/>
        <end position="118"/>
    </location>
</feature>
<keyword evidence="12" id="KW-1185">Reference proteome</keyword>
<dbReference type="RefSeq" id="WP_289786337.1">
    <property type="nucleotide sequence ID" value="NZ_JAUDJE010000018.1"/>
</dbReference>
<feature type="domain" description="Tripartite ATP-independent periplasmic transporters DctQ component" evidence="10">
    <location>
        <begin position="28"/>
        <end position="156"/>
    </location>
</feature>
<evidence type="ECO:0000313" key="12">
    <source>
        <dbReference type="Proteomes" id="UP001175604"/>
    </source>
</evidence>
<dbReference type="PANTHER" id="PTHR35011:SF10">
    <property type="entry name" value="TRAP TRANSPORTER SMALL PERMEASE PROTEIN"/>
    <property type="match status" value="1"/>
</dbReference>
<feature type="transmembrane region" description="Helical" evidence="9">
    <location>
        <begin position="51"/>
        <end position="70"/>
    </location>
</feature>
<sequence>MLRGFVAATERLSRAAGVLAAILLVVAMVVVCQMIFMRYVFRAPTSWQTEVVVFSATAAIFIGAPYVLLTRGHVGVEVIELLVRDNALRRLRLVAAVLGLAFCLIMAVASGMYWYAAWDGGWTTPTIDAISLWIPLAPMVLGFILLSLQYVVEIIKIQSPGEYA</sequence>
<keyword evidence="2 9" id="KW-0813">Transport</keyword>
<reference evidence="11" key="1">
    <citation type="submission" date="2023-06" db="EMBL/GenBank/DDBJ databases">
        <title>full genome analysis of Phenantherene degrader P3.</title>
        <authorList>
            <person name="Akbar A."/>
            <person name="Rahmeh R."/>
            <person name="Kishk M."/>
        </authorList>
    </citation>
    <scope>NUCLEOTIDE SEQUENCE</scope>
    <source>
        <strain evidence="11">P3</strain>
    </source>
</reference>
<accession>A0ABT7W781</accession>
<keyword evidence="3" id="KW-1003">Cell membrane</keyword>
<gene>
    <name evidence="11" type="ORF">QUC21_18635</name>
</gene>
<evidence type="ECO:0000256" key="6">
    <source>
        <dbReference type="ARBA" id="ARBA00022989"/>
    </source>
</evidence>
<feature type="transmembrane region" description="Helical" evidence="9">
    <location>
        <begin position="130"/>
        <end position="152"/>
    </location>
</feature>
<evidence type="ECO:0000256" key="9">
    <source>
        <dbReference type="RuleBase" id="RU369079"/>
    </source>
</evidence>
<protein>
    <recommendedName>
        <fullName evidence="9">TRAP transporter small permease protein</fullName>
    </recommendedName>
</protein>
<evidence type="ECO:0000256" key="7">
    <source>
        <dbReference type="ARBA" id="ARBA00023136"/>
    </source>
</evidence>
<evidence type="ECO:0000256" key="8">
    <source>
        <dbReference type="ARBA" id="ARBA00038436"/>
    </source>
</evidence>
<evidence type="ECO:0000256" key="5">
    <source>
        <dbReference type="ARBA" id="ARBA00022692"/>
    </source>
</evidence>
<name>A0ABT7W781_9BORD</name>
<comment type="function">
    <text evidence="9">Part of the tripartite ATP-independent periplasmic (TRAP) transport system.</text>
</comment>
<evidence type="ECO:0000256" key="3">
    <source>
        <dbReference type="ARBA" id="ARBA00022475"/>
    </source>
</evidence>
<evidence type="ECO:0000259" key="10">
    <source>
        <dbReference type="Pfam" id="PF04290"/>
    </source>
</evidence>
<evidence type="ECO:0000256" key="1">
    <source>
        <dbReference type="ARBA" id="ARBA00004429"/>
    </source>
</evidence>
<keyword evidence="6 9" id="KW-1133">Transmembrane helix</keyword>
<evidence type="ECO:0000313" key="11">
    <source>
        <dbReference type="EMBL" id="MDM9561058.1"/>
    </source>
</evidence>